<accession>A0A4Y4DPY3</accession>
<proteinExistence type="predicted"/>
<reference evidence="1 2" key="1">
    <citation type="submission" date="2019-06" db="EMBL/GenBank/DDBJ databases">
        <title>Whole genome shotgun sequence of Glutamicibacter uratoxydans NBRC 15515.</title>
        <authorList>
            <person name="Hosoyama A."/>
            <person name="Uohara A."/>
            <person name="Ohji S."/>
            <person name="Ichikawa N."/>
        </authorList>
    </citation>
    <scope>NUCLEOTIDE SEQUENCE [LARGE SCALE GENOMIC DNA]</scope>
    <source>
        <strain evidence="1 2">NBRC 15515</strain>
    </source>
</reference>
<comment type="caution">
    <text evidence="1">The sequence shown here is derived from an EMBL/GenBank/DDBJ whole genome shotgun (WGS) entry which is preliminary data.</text>
</comment>
<dbReference type="RefSeq" id="WP_141366482.1">
    <property type="nucleotide sequence ID" value="NZ_BAAAJL010000005.1"/>
</dbReference>
<evidence type="ECO:0000313" key="2">
    <source>
        <dbReference type="Proteomes" id="UP000316612"/>
    </source>
</evidence>
<dbReference type="OrthoDB" id="9911339at2"/>
<keyword evidence="2" id="KW-1185">Reference proteome</keyword>
<protein>
    <submittedName>
        <fullName evidence="1">Uncharacterized protein</fullName>
    </submittedName>
</protein>
<dbReference type="AlphaFoldDB" id="A0A4Y4DPY3"/>
<gene>
    <name evidence="1" type="ORF">AUR04nite_29340</name>
</gene>
<evidence type="ECO:0000313" key="1">
    <source>
        <dbReference type="EMBL" id="GED07402.1"/>
    </source>
</evidence>
<sequence>MFSLFGKKNDDGLRGPSIEALRAGHRVFYGEYSEGPARGTRVLATVESSRRTTKRLVEANAGQVMFPKDLDVLVLFRSVGPGSYTLFPDDAEAWDLHSLGPWEGDEWLSVQPIRWFSHQESKIQEKDFDNFF</sequence>
<organism evidence="1 2">
    <name type="scientific">Glutamicibacter uratoxydans</name>
    <name type="common">Arthrobacter uratoxydans</name>
    <dbReference type="NCBI Taxonomy" id="43667"/>
    <lineage>
        <taxon>Bacteria</taxon>
        <taxon>Bacillati</taxon>
        <taxon>Actinomycetota</taxon>
        <taxon>Actinomycetes</taxon>
        <taxon>Micrococcales</taxon>
        <taxon>Micrococcaceae</taxon>
        <taxon>Glutamicibacter</taxon>
    </lineage>
</organism>
<dbReference type="EMBL" id="BJNY01000019">
    <property type="protein sequence ID" value="GED07402.1"/>
    <property type="molecule type" value="Genomic_DNA"/>
</dbReference>
<dbReference type="Proteomes" id="UP000316612">
    <property type="component" value="Unassembled WGS sequence"/>
</dbReference>
<name>A0A4Y4DPY3_GLUUR</name>